<dbReference type="EMBL" id="CAJNNV010003542">
    <property type="protein sequence ID" value="CAE8589203.1"/>
    <property type="molecule type" value="Genomic_DNA"/>
</dbReference>
<feature type="non-terminal residue" evidence="2">
    <location>
        <position position="55"/>
    </location>
</feature>
<keyword evidence="3" id="KW-1185">Reference proteome</keyword>
<gene>
    <name evidence="2" type="ORF">PGLA1383_LOCUS7979</name>
</gene>
<evidence type="ECO:0000313" key="2">
    <source>
        <dbReference type="EMBL" id="CAE8589203.1"/>
    </source>
</evidence>
<dbReference type="AlphaFoldDB" id="A0A813DU66"/>
<comment type="caution">
    <text evidence="2">The sequence shown here is derived from an EMBL/GenBank/DDBJ whole genome shotgun (WGS) entry which is preliminary data.</text>
</comment>
<feature type="compositionally biased region" description="Low complexity" evidence="1">
    <location>
        <begin position="16"/>
        <end position="32"/>
    </location>
</feature>
<reference evidence="2" key="1">
    <citation type="submission" date="2021-02" db="EMBL/GenBank/DDBJ databases">
        <authorList>
            <person name="Dougan E. K."/>
            <person name="Rhodes N."/>
            <person name="Thang M."/>
            <person name="Chan C."/>
        </authorList>
    </citation>
    <scope>NUCLEOTIDE SEQUENCE</scope>
</reference>
<proteinExistence type="predicted"/>
<sequence length="55" mass="6163">MAKLTVLPKLQQTYNNINNNINDNNNNDNNNNNKKHQQTSTKGAPARVAQQPSTE</sequence>
<dbReference type="Proteomes" id="UP000654075">
    <property type="component" value="Unassembled WGS sequence"/>
</dbReference>
<evidence type="ECO:0000256" key="1">
    <source>
        <dbReference type="SAM" id="MobiDB-lite"/>
    </source>
</evidence>
<organism evidence="2 3">
    <name type="scientific">Polarella glacialis</name>
    <name type="common">Dinoflagellate</name>
    <dbReference type="NCBI Taxonomy" id="89957"/>
    <lineage>
        <taxon>Eukaryota</taxon>
        <taxon>Sar</taxon>
        <taxon>Alveolata</taxon>
        <taxon>Dinophyceae</taxon>
        <taxon>Suessiales</taxon>
        <taxon>Suessiaceae</taxon>
        <taxon>Polarella</taxon>
    </lineage>
</organism>
<protein>
    <submittedName>
        <fullName evidence="2">Uncharacterized protein</fullName>
    </submittedName>
</protein>
<accession>A0A813DU66</accession>
<feature type="region of interest" description="Disordered" evidence="1">
    <location>
        <begin position="16"/>
        <end position="55"/>
    </location>
</feature>
<evidence type="ECO:0000313" key="3">
    <source>
        <dbReference type="Proteomes" id="UP000654075"/>
    </source>
</evidence>
<name>A0A813DU66_POLGL</name>